<keyword evidence="2" id="KW-0812">Transmembrane</keyword>
<feature type="coiled-coil region" evidence="1">
    <location>
        <begin position="112"/>
        <end position="163"/>
    </location>
</feature>
<dbReference type="KEGG" id="age:AA314_01986"/>
<sequence>MLDPSALLQLGFYALIVGPIIAGVLAFKASLPTGTYARLYLVFTWLLYGAATAWCLWACFFKPSSGIGNGVFLLIALPLGLVTGIVFSVWRAANRHDSVRSLPPDQRRGEELADIERGLELARESLRSAESRLNSFWVPGKKRAELETQAAAARFTIRQLEEQKAKRQ</sequence>
<dbReference type="EMBL" id="CP011509">
    <property type="protein sequence ID" value="AKJ00360.1"/>
    <property type="molecule type" value="Genomic_DNA"/>
</dbReference>
<evidence type="ECO:0000256" key="1">
    <source>
        <dbReference type="SAM" id="Coils"/>
    </source>
</evidence>
<reference evidence="4 6" key="2">
    <citation type="submission" date="2018-08" db="EMBL/GenBank/DDBJ databases">
        <title>Genomic Encyclopedia of Archaeal and Bacterial Type Strains, Phase II (KMG-II): from individual species to whole genera.</title>
        <authorList>
            <person name="Goeker M."/>
        </authorList>
    </citation>
    <scope>NUCLEOTIDE SEQUENCE [LARGE SCALE GENOMIC DNA]</scope>
    <source>
        <strain evidence="4 6">DSM 2261</strain>
    </source>
</reference>
<evidence type="ECO:0000313" key="5">
    <source>
        <dbReference type="Proteomes" id="UP000035579"/>
    </source>
</evidence>
<accession>A0AAC8TBZ1</accession>
<reference evidence="3 5" key="1">
    <citation type="submission" date="2015-05" db="EMBL/GenBank/DDBJ databases">
        <title>Genome assembly of Archangium gephyra DSM 2261.</title>
        <authorList>
            <person name="Sharma G."/>
            <person name="Subramanian S."/>
        </authorList>
    </citation>
    <scope>NUCLEOTIDE SEQUENCE [LARGE SCALE GENOMIC DNA]</scope>
    <source>
        <strain evidence="3 5">DSM 2261</strain>
    </source>
</reference>
<feature type="transmembrane region" description="Helical" evidence="2">
    <location>
        <begin position="6"/>
        <end position="27"/>
    </location>
</feature>
<dbReference type="RefSeq" id="WP_147332848.1">
    <property type="nucleotide sequence ID" value="NZ_CP011509.1"/>
</dbReference>
<evidence type="ECO:0000313" key="4">
    <source>
        <dbReference type="EMBL" id="REG32944.1"/>
    </source>
</evidence>
<keyword evidence="2" id="KW-0472">Membrane</keyword>
<proteinExistence type="predicted"/>
<feature type="transmembrane region" description="Helical" evidence="2">
    <location>
        <begin position="39"/>
        <end position="61"/>
    </location>
</feature>
<feature type="transmembrane region" description="Helical" evidence="2">
    <location>
        <begin position="67"/>
        <end position="90"/>
    </location>
</feature>
<dbReference type="EMBL" id="QUMU01000004">
    <property type="protein sequence ID" value="REG32944.1"/>
    <property type="molecule type" value="Genomic_DNA"/>
</dbReference>
<protein>
    <submittedName>
        <fullName evidence="3">Uncharacterized protein</fullName>
    </submittedName>
</protein>
<dbReference type="Proteomes" id="UP000035579">
    <property type="component" value="Chromosome"/>
</dbReference>
<keyword evidence="6" id="KW-1185">Reference proteome</keyword>
<keyword evidence="1" id="KW-0175">Coiled coil</keyword>
<evidence type="ECO:0000256" key="2">
    <source>
        <dbReference type="SAM" id="Phobius"/>
    </source>
</evidence>
<dbReference type="AlphaFoldDB" id="A0AAC8TBZ1"/>
<evidence type="ECO:0000313" key="3">
    <source>
        <dbReference type="EMBL" id="AKJ00360.1"/>
    </source>
</evidence>
<organism evidence="3 5">
    <name type="scientific">Archangium gephyra</name>
    <dbReference type="NCBI Taxonomy" id="48"/>
    <lineage>
        <taxon>Bacteria</taxon>
        <taxon>Pseudomonadati</taxon>
        <taxon>Myxococcota</taxon>
        <taxon>Myxococcia</taxon>
        <taxon>Myxococcales</taxon>
        <taxon>Cystobacterineae</taxon>
        <taxon>Archangiaceae</taxon>
        <taxon>Archangium</taxon>
    </lineage>
</organism>
<gene>
    <name evidence="3" type="ORF">AA314_01986</name>
    <name evidence="4" type="ORF">ATI61_104234</name>
</gene>
<name>A0AAC8TBZ1_9BACT</name>
<keyword evidence="2" id="KW-1133">Transmembrane helix</keyword>
<dbReference type="Proteomes" id="UP000256345">
    <property type="component" value="Unassembled WGS sequence"/>
</dbReference>
<evidence type="ECO:0000313" key="6">
    <source>
        <dbReference type="Proteomes" id="UP000256345"/>
    </source>
</evidence>